<feature type="domain" description="GLMA-like second" evidence="4">
    <location>
        <begin position="464"/>
        <end position="552"/>
    </location>
</feature>
<evidence type="ECO:0000313" key="6">
    <source>
        <dbReference type="EMBL" id="PEQ25047.1"/>
    </source>
</evidence>
<dbReference type="InterPro" id="IPR029062">
    <property type="entry name" value="Class_I_gatase-like"/>
</dbReference>
<dbReference type="Pfam" id="PF22369">
    <property type="entry name" value="GLMA_2nd"/>
    <property type="match status" value="1"/>
</dbReference>
<dbReference type="GO" id="GO:0005975">
    <property type="term" value="P:carbohydrate metabolic process"/>
    <property type="evidence" value="ECO:0007669"/>
    <property type="project" value="InterPro"/>
</dbReference>
<name>A7VQZ7_9FIRM</name>
<dbReference type="Gene3D" id="3.20.20.80">
    <property type="entry name" value="Glycosidases"/>
    <property type="match status" value="1"/>
</dbReference>
<dbReference type="InterPro" id="IPR001944">
    <property type="entry name" value="Glycoside_Hdrlase_35"/>
</dbReference>
<reference evidence="5 7" key="1">
    <citation type="submission" date="2007-08" db="EMBL/GenBank/DDBJ databases">
        <title>Draft genome sequence of Clostridium leptum (DSM 753).</title>
        <authorList>
            <person name="Sudarsanam P."/>
            <person name="Ley R."/>
            <person name="Guruge J."/>
            <person name="Turnbaugh P.J."/>
            <person name="Mahowald M."/>
            <person name="Liep D."/>
            <person name="Gordon J."/>
        </authorList>
    </citation>
    <scope>NUCLEOTIDE SEQUENCE [LARGE SCALE GENOMIC DNA]</scope>
    <source>
        <strain evidence="5 7">DSM 753</strain>
    </source>
</reference>
<sequence>MYDFKITKTDFMINGKKELLLCGELHYFRMEKQYWEKALDALVDCGCNAVAYYVPWFVHEYEEGKFDFTGELCPENDLHTWIQLTQKKGLLGFFRPGPYVYAETTDLGLPKWFSQKYRNAHVKGYQDGKYVDVGMKNNVAHNHPDFIRAAERWYKSVCGEIQNYLAPKGNIVMFQLCNEIPTEDLDDRNPENLGIGREDGLYPRYLTEKYGQASRLNQYYESDFSDLLTIEPHMLEAANPSLAQRDHLEFVYDFYFPAYFQTLRKIARNNGVQVEMIHNAYNPRAISLHYGNNRKNPWLNIGIDCYYSLTGQLGIREGTYFCDYGAEYASNFLAKAPWVIEQESGYWKDYPQVYGPELYLWNLWTIAAGYRGFNMFLFAGCENRPGMGWYGTDHNWQTPVSRTGERLENYPYLARSLSEIKKNQEDLTAPVRHDLLFGVKNDPGLIWKRAARASNDFYFVLKSAGFTPRVCDFAEEPMERLKEAQALCVLSDEAMDETVQEKLCEFVKEGGRLILCGRVPTRDSWSQSCTLLADMFGICAEEMEDKGDDQQKLKLDGKEYYIGRTVQPIMAAAKNILAAEDAGNPAVFYFTLGQGELLLLPFSLEPTFYSQAEAVKLLLGKIGVKPYISGAKRLRIIPKQNGKAVALNPNPVAAAEEVYLGDRRVAVSLEPYEYAIL</sequence>
<protein>
    <submittedName>
        <fullName evidence="5">Glycosyl hydrolase family 35</fullName>
    </submittedName>
</protein>
<comment type="caution">
    <text evidence="5">The sequence shown here is derived from an EMBL/GenBank/DDBJ whole genome shotgun (WGS) entry which is preliminary data.</text>
</comment>
<dbReference type="PANTHER" id="PTHR23421">
    <property type="entry name" value="BETA-GALACTOSIDASE RELATED"/>
    <property type="match status" value="1"/>
</dbReference>
<dbReference type="OrthoDB" id="9813184at2"/>
<dbReference type="InterPro" id="IPR031330">
    <property type="entry name" value="Gly_Hdrlase_35_cat"/>
</dbReference>
<dbReference type="Proteomes" id="UP000003490">
    <property type="component" value="Unassembled WGS sequence"/>
</dbReference>
<accession>A7VQZ7</accession>
<dbReference type="InterPro" id="IPR017853">
    <property type="entry name" value="GH"/>
</dbReference>
<dbReference type="Proteomes" id="UP000220611">
    <property type="component" value="Unassembled WGS sequence"/>
</dbReference>
<dbReference type="Pfam" id="PF01301">
    <property type="entry name" value="Glyco_hydro_35"/>
    <property type="match status" value="1"/>
</dbReference>
<dbReference type="EMBL" id="ABCB02000016">
    <property type="protein sequence ID" value="EDO62119.1"/>
    <property type="molecule type" value="Genomic_DNA"/>
</dbReference>
<dbReference type="Gene3D" id="3.40.50.880">
    <property type="match status" value="1"/>
</dbReference>
<dbReference type="PRINTS" id="PR00742">
    <property type="entry name" value="GLHYDRLASE35"/>
</dbReference>
<dbReference type="EMBL" id="NOXF01000003">
    <property type="protein sequence ID" value="PEQ25047.1"/>
    <property type="molecule type" value="Genomic_DNA"/>
</dbReference>
<dbReference type="SUPFAM" id="SSF51445">
    <property type="entry name" value="(Trans)glycosidases"/>
    <property type="match status" value="1"/>
</dbReference>
<evidence type="ECO:0000256" key="2">
    <source>
        <dbReference type="RuleBase" id="RU003679"/>
    </source>
</evidence>
<dbReference type="AlphaFoldDB" id="A7VQZ7"/>
<dbReference type="eggNOG" id="COG1874">
    <property type="taxonomic scope" value="Bacteria"/>
</dbReference>
<proteinExistence type="inferred from homology"/>
<evidence type="ECO:0000256" key="1">
    <source>
        <dbReference type="ARBA" id="ARBA00009809"/>
    </source>
</evidence>
<evidence type="ECO:0000313" key="5">
    <source>
        <dbReference type="EMBL" id="EDO62119.1"/>
    </source>
</evidence>
<reference evidence="6 8" key="3">
    <citation type="submission" date="2017-07" db="EMBL/GenBank/DDBJ databases">
        <title>Prevalence of linear plasmids in Cutibacterium (Propionibacterium) acnes isolates obtained from prostatic tissue.</title>
        <authorList>
            <person name="Davidsson S."/>
            <person name="Carlsson J."/>
            <person name="Molling P."/>
            <person name="Andren O."/>
            <person name="Andersson S.-O."/>
            <person name="Brzuszkiewicz E."/>
            <person name="Poehlein A."/>
            <person name="Al-Zeer M."/>
            <person name="Brinkmann V."/>
            <person name="Scavenius C."/>
            <person name="Nazipi S."/>
            <person name="Soderquist B."/>
            <person name="Bruggemann H."/>
        </authorList>
    </citation>
    <scope>NUCLEOTIDE SEQUENCE [LARGE SCALE GENOMIC DNA]</scope>
    <source>
        <strain evidence="6 8">DSM 753</strain>
    </source>
</reference>
<keyword evidence="8" id="KW-1185">Reference proteome</keyword>
<dbReference type="HOGENOM" id="CLU_395770_0_0_9"/>
<organism evidence="5 7">
    <name type="scientific">[Clostridium] leptum DSM 753</name>
    <dbReference type="NCBI Taxonomy" id="428125"/>
    <lineage>
        <taxon>Bacteria</taxon>
        <taxon>Bacillati</taxon>
        <taxon>Bacillota</taxon>
        <taxon>Clostridia</taxon>
        <taxon>Eubacteriales</taxon>
        <taxon>Oscillospiraceae</taxon>
        <taxon>Oscillospiraceae incertae sedis</taxon>
    </lineage>
</organism>
<dbReference type="InterPro" id="IPR054746">
    <property type="entry name" value="GLMA-like_second"/>
</dbReference>
<reference evidence="5 7" key="2">
    <citation type="submission" date="2007-08" db="EMBL/GenBank/DDBJ databases">
        <authorList>
            <person name="Fulton L."/>
            <person name="Clifton S."/>
            <person name="Fulton B."/>
            <person name="Xu J."/>
            <person name="Minx P."/>
            <person name="Pepin K.H."/>
            <person name="Johnson M."/>
            <person name="Thiruvilangam P."/>
            <person name="Bhonagiri V."/>
            <person name="Nash W.E."/>
            <person name="Wang C."/>
            <person name="Mardis E.R."/>
            <person name="Wilson R.K."/>
        </authorList>
    </citation>
    <scope>NUCLEOTIDE SEQUENCE [LARGE SCALE GENOMIC DNA]</scope>
    <source>
        <strain evidence="5 7">DSM 753</strain>
    </source>
</reference>
<evidence type="ECO:0000313" key="7">
    <source>
        <dbReference type="Proteomes" id="UP000003490"/>
    </source>
</evidence>
<gene>
    <name evidence="6" type="ORF">CH238_06305</name>
    <name evidence="5" type="ORF">CLOLEP_00979</name>
</gene>
<evidence type="ECO:0000313" key="8">
    <source>
        <dbReference type="Proteomes" id="UP000220611"/>
    </source>
</evidence>
<comment type="similarity">
    <text evidence="1 2">Belongs to the glycosyl hydrolase 35 family.</text>
</comment>
<evidence type="ECO:0000259" key="3">
    <source>
        <dbReference type="Pfam" id="PF01301"/>
    </source>
</evidence>
<dbReference type="GO" id="GO:0004553">
    <property type="term" value="F:hydrolase activity, hydrolyzing O-glycosyl compounds"/>
    <property type="evidence" value="ECO:0007669"/>
    <property type="project" value="InterPro"/>
</dbReference>
<feature type="domain" description="Glycoside hydrolase 35 catalytic" evidence="3">
    <location>
        <begin position="11"/>
        <end position="181"/>
    </location>
</feature>
<evidence type="ECO:0000259" key="4">
    <source>
        <dbReference type="Pfam" id="PF22369"/>
    </source>
</evidence>
<keyword evidence="5" id="KW-0378">Hydrolase</keyword>